<dbReference type="Proteomes" id="UP001472677">
    <property type="component" value="Unassembled WGS sequence"/>
</dbReference>
<gene>
    <name evidence="1" type="ORF">V6N12_002642</name>
</gene>
<sequence>MHDLSFFSFFFVFDWSELEGTGDHGAGDGYTIDAVLQVLTWPDRADMTCVSSIEAVNVAEMKSHNLKRLMGTWSHSHELKVDGDPNILLAKCVHHAVPKGALLP</sequence>
<evidence type="ECO:0000313" key="1">
    <source>
        <dbReference type="EMBL" id="KAK8556231.1"/>
    </source>
</evidence>
<name>A0ABR2E9K3_9ROSI</name>
<dbReference type="EMBL" id="JBBPBM010000017">
    <property type="protein sequence ID" value="KAK8556231.1"/>
    <property type="molecule type" value="Genomic_DNA"/>
</dbReference>
<proteinExistence type="predicted"/>
<organism evidence="1 2">
    <name type="scientific">Hibiscus sabdariffa</name>
    <name type="common">roselle</name>
    <dbReference type="NCBI Taxonomy" id="183260"/>
    <lineage>
        <taxon>Eukaryota</taxon>
        <taxon>Viridiplantae</taxon>
        <taxon>Streptophyta</taxon>
        <taxon>Embryophyta</taxon>
        <taxon>Tracheophyta</taxon>
        <taxon>Spermatophyta</taxon>
        <taxon>Magnoliopsida</taxon>
        <taxon>eudicotyledons</taxon>
        <taxon>Gunneridae</taxon>
        <taxon>Pentapetalae</taxon>
        <taxon>rosids</taxon>
        <taxon>malvids</taxon>
        <taxon>Malvales</taxon>
        <taxon>Malvaceae</taxon>
        <taxon>Malvoideae</taxon>
        <taxon>Hibiscus</taxon>
    </lineage>
</organism>
<keyword evidence="2" id="KW-1185">Reference proteome</keyword>
<evidence type="ECO:0000313" key="2">
    <source>
        <dbReference type="Proteomes" id="UP001472677"/>
    </source>
</evidence>
<accession>A0ABR2E9K3</accession>
<reference evidence="1 2" key="1">
    <citation type="journal article" date="2024" name="G3 (Bethesda)">
        <title>Genome assembly of Hibiscus sabdariffa L. provides insights into metabolisms of medicinal natural products.</title>
        <authorList>
            <person name="Kim T."/>
        </authorList>
    </citation>
    <scope>NUCLEOTIDE SEQUENCE [LARGE SCALE GENOMIC DNA]</scope>
    <source>
        <strain evidence="1">TK-2024</strain>
        <tissue evidence="1">Old leaves</tissue>
    </source>
</reference>
<protein>
    <submittedName>
        <fullName evidence="1">Uncharacterized protein</fullName>
    </submittedName>
</protein>
<comment type="caution">
    <text evidence="1">The sequence shown here is derived from an EMBL/GenBank/DDBJ whole genome shotgun (WGS) entry which is preliminary data.</text>
</comment>